<feature type="transmembrane region" description="Helical" evidence="5">
    <location>
        <begin position="129"/>
        <end position="154"/>
    </location>
</feature>
<evidence type="ECO:0000256" key="2">
    <source>
        <dbReference type="ARBA" id="ARBA00022692"/>
    </source>
</evidence>
<dbReference type="Pfam" id="PF02811">
    <property type="entry name" value="PHP"/>
    <property type="match status" value="1"/>
</dbReference>
<keyword evidence="4 5" id="KW-0472">Membrane</keyword>
<feature type="transmembrane region" description="Helical" evidence="5">
    <location>
        <begin position="73"/>
        <end position="94"/>
    </location>
</feature>
<dbReference type="GO" id="GO:0035312">
    <property type="term" value="F:5'-3' DNA exonuclease activity"/>
    <property type="evidence" value="ECO:0007669"/>
    <property type="project" value="TreeGrafter"/>
</dbReference>
<dbReference type="RefSeq" id="WP_132225359.1">
    <property type="nucleotide sequence ID" value="NZ_JANKBG010000019.1"/>
</dbReference>
<dbReference type="Proteomes" id="UP000295773">
    <property type="component" value="Unassembled WGS sequence"/>
</dbReference>
<dbReference type="InterPro" id="IPR004013">
    <property type="entry name" value="PHP_dom"/>
</dbReference>
<feature type="domain" description="Polymerase/histidinol phosphatase N-terminal" evidence="6">
    <location>
        <begin position="213"/>
        <end position="279"/>
    </location>
</feature>
<dbReference type="GO" id="GO:0004534">
    <property type="term" value="F:5'-3' RNA exonuclease activity"/>
    <property type="evidence" value="ECO:0007669"/>
    <property type="project" value="TreeGrafter"/>
</dbReference>
<dbReference type="InterPro" id="IPR010432">
    <property type="entry name" value="RDD"/>
</dbReference>
<dbReference type="PANTHER" id="PTHR42924">
    <property type="entry name" value="EXONUCLEASE"/>
    <property type="match status" value="1"/>
</dbReference>
<dbReference type="Gene3D" id="3.20.20.140">
    <property type="entry name" value="Metal-dependent hydrolases"/>
    <property type="match status" value="1"/>
</dbReference>
<dbReference type="AlphaFoldDB" id="A0A4R3T3Q8"/>
<dbReference type="SMART" id="SM00481">
    <property type="entry name" value="POLIIIAc"/>
    <property type="match status" value="1"/>
</dbReference>
<keyword evidence="2 5" id="KW-0812">Transmembrane</keyword>
<comment type="subcellular location">
    <subcellularLocation>
        <location evidence="1">Membrane</location>
        <topology evidence="1">Multi-pass membrane protein</topology>
    </subcellularLocation>
</comment>
<evidence type="ECO:0000313" key="8">
    <source>
        <dbReference type="Proteomes" id="UP000295773"/>
    </source>
</evidence>
<name>A0A4R3T3Q8_9FIRM</name>
<dbReference type="EMBL" id="SMBP01000020">
    <property type="protein sequence ID" value="TCU56208.1"/>
    <property type="molecule type" value="Genomic_DNA"/>
</dbReference>
<proteinExistence type="predicted"/>
<keyword evidence="3 5" id="KW-1133">Transmembrane helix</keyword>
<dbReference type="PANTHER" id="PTHR42924:SF3">
    <property type="entry name" value="POLYMERASE_HISTIDINOL PHOSPHATASE N-TERMINAL DOMAIN-CONTAINING PROTEIN"/>
    <property type="match status" value="1"/>
</dbReference>
<evidence type="ECO:0000256" key="4">
    <source>
        <dbReference type="ARBA" id="ARBA00023136"/>
    </source>
</evidence>
<dbReference type="SUPFAM" id="SSF89550">
    <property type="entry name" value="PHP domain-like"/>
    <property type="match status" value="1"/>
</dbReference>
<accession>A0A4R3T3Q8</accession>
<dbReference type="InterPro" id="IPR016195">
    <property type="entry name" value="Pol/histidinol_Pase-like"/>
</dbReference>
<gene>
    <name evidence="7" type="ORF">EDD61_1207</name>
</gene>
<evidence type="ECO:0000256" key="5">
    <source>
        <dbReference type="SAM" id="Phobius"/>
    </source>
</evidence>
<evidence type="ECO:0000259" key="6">
    <source>
        <dbReference type="SMART" id="SM00481"/>
    </source>
</evidence>
<evidence type="ECO:0000256" key="1">
    <source>
        <dbReference type="ARBA" id="ARBA00004141"/>
    </source>
</evidence>
<feature type="transmembrane region" description="Helical" evidence="5">
    <location>
        <begin position="40"/>
        <end position="61"/>
    </location>
</feature>
<dbReference type="Pfam" id="PF06271">
    <property type="entry name" value="RDD"/>
    <property type="match status" value="1"/>
</dbReference>
<keyword evidence="8" id="KW-1185">Reference proteome</keyword>
<dbReference type="Gene3D" id="1.10.150.650">
    <property type="match status" value="1"/>
</dbReference>
<comment type="caution">
    <text evidence="7">The sequence shown here is derived from an EMBL/GenBank/DDBJ whole genome shotgun (WGS) entry which is preliminary data.</text>
</comment>
<dbReference type="InterPro" id="IPR003141">
    <property type="entry name" value="Pol/His_phosphatase_N"/>
</dbReference>
<protein>
    <recommendedName>
        <fullName evidence="6">Polymerase/histidinol phosphatase N-terminal domain-containing protein</fullName>
    </recommendedName>
</protein>
<evidence type="ECO:0000256" key="3">
    <source>
        <dbReference type="ARBA" id="ARBA00022989"/>
    </source>
</evidence>
<evidence type="ECO:0000313" key="7">
    <source>
        <dbReference type="EMBL" id="TCU56208.1"/>
    </source>
</evidence>
<dbReference type="GO" id="GO:0016020">
    <property type="term" value="C:membrane"/>
    <property type="evidence" value="ECO:0007669"/>
    <property type="project" value="UniProtKB-SubCell"/>
</dbReference>
<organism evidence="7 8">
    <name type="scientific">Longicatena caecimuris</name>
    <dbReference type="NCBI Taxonomy" id="1796635"/>
    <lineage>
        <taxon>Bacteria</taxon>
        <taxon>Bacillati</taxon>
        <taxon>Bacillota</taxon>
        <taxon>Erysipelotrichia</taxon>
        <taxon>Erysipelotrichales</taxon>
        <taxon>Erysipelotrichaceae</taxon>
        <taxon>Longicatena</taxon>
    </lineage>
</organism>
<reference evidence="7 8" key="1">
    <citation type="submission" date="2019-03" db="EMBL/GenBank/DDBJ databases">
        <title>Genomic Encyclopedia of Type Strains, Phase IV (KMG-IV): sequencing the most valuable type-strain genomes for metagenomic binning, comparative biology and taxonomic classification.</title>
        <authorList>
            <person name="Goeker M."/>
        </authorList>
    </citation>
    <scope>NUCLEOTIDE SEQUENCE [LARGE SCALE GENOMIC DNA]</scope>
    <source>
        <strain evidence="7 8">DSM 29481</strain>
    </source>
</reference>
<sequence>MKKVKKLGETMQKVKKKIGTSVQKYRYIEKKDFGDRLLSFMLDVSVALSPMMLWNIVMLAVLGSLMSFSGVKVVNVIVGVMMIGSIFFLNTIICRKTGGQSLGMYLYDFQLISISGKKANIRQMYMRDLIGFAIPFVVLMLFTSIFGVMAYWLLNGIVVLADKKHRSLIDFLTRTCVVKIVGSTFIAESVKETVKQPSISEAAAQKTVSINSVDLHIHSNFSIGADYNIEEIFQSAKRQGLKTISITDLNTTKSNAIALRMSELYGIRYVNGVEILADLHGHTVHVLGYFVDYQNELYRTIENDALLAEKRASIQRVRLFEQYLGKQIHVDDLLENNRFQQISGEMIARHVLNHPRFQDCEIIKPYLLGKMKNPYHQLATDYFAQGKPCHVNAKHPSLQDVLDVISLSNGIAILANPYPLFEKDENLLILALQMGIEGLEVFRPDYTRKEMATLMQLAKDRKLLITCGSDFYKEGTGRAIGECHCPKEAEPLIDMLLYAKE</sequence>
<dbReference type="InterPro" id="IPR052018">
    <property type="entry name" value="PHP_domain"/>
</dbReference>